<dbReference type="Proteomes" id="UP000653797">
    <property type="component" value="Unassembled WGS sequence"/>
</dbReference>
<comment type="caution">
    <text evidence="1">The sequence shown here is derived from an EMBL/GenBank/DDBJ whole genome shotgun (WGS) entry which is preliminary data.</text>
</comment>
<evidence type="ECO:0000313" key="2">
    <source>
        <dbReference type="Proteomes" id="UP000653797"/>
    </source>
</evidence>
<dbReference type="AlphaFoldDB" id="A0A927B1H6"/>
<dbReference type="EMBL" id="JACXAA010000004">
    <property type="protein sequence ID" value="MBD2753688.1"/>
    <property type="molecule type" value="Genomic_DNA"/>
</dbReference>
<sequence>MATPLTMYVPIKQDAASQAAAQAIYANFATTTHAGLDASGILHYARVALIPNASGTEGALGLLLVTTFDGAMNPYLSYFWNKDPAIKGAFQAIMDIALDPPSPPVTDLNGFQNFINACNLNQPADLYQAYPQTVAQIESAFSSN</sequence>
<reference evidence="1" key="1">
    <citation type="submission" date="2020-09" db="EMBL/GenBank/DDBJ databases">
        <authorList>
            <person name="Kim M.K."/>
        </authorList>
    </citation>
    <scope>NUCLEOTIDE SEQUENCE</scope>
    <source>
        <strain evidence="1">BT704</strain>
    </source>
</reference>
<proteinExistence type="predicted"/>
<accession>A0A927B1H6</accession>
<name>A0A927B1H6_9BACT</name>
<evidence type="ECO:0000313" key="1">
    <source>
        <dbReference type="EMBL" id="MBD2753688.1"/>
    </source>
</evidence>
<keyword evidence="2" id="KW-1185">Reference proteome</keyword>
<organism evidence="1 2">
    <name type="scientific">Spirosoma validum</name>
    <dbReference type="NCBI Taxonomy" id="2771355"/>
    <lineage>
        <taxon>Bacteria</taxon>
        <taxon>Pseudomonadati</taxon>
        <taxon>Bacteroidota</taxon>
        <taxon>Cytophagia</taxon>
        <taxon>Cytophagales</taxon>
        <taxon>Cytophagaceae</taxon>
        <taxon>Spirosoma</taxon>
    </lineage>
</organism>
<protein>
    <submittedName>
        <fullName evidence="1">Uncharacterized protein</fullName>
    </submittedName>
</protein>
<gene>
    <name evidence="1" type="ORF">IC230_12360</name>
</gene>
<dbReference type="RefSeq" id="WP_191039336.1">
    <property type="nucleotide sequence ID" value="NZ_JACXAA010000004.1"/>
</dbReference>